<proteinExistence type="predicted"/>
<reference evidence="3 4" key="1">
    <citation type="submission" date="2024-06" db="EMBL/GenBank/DDBJ databases">
        <authorList>
            <person name="Kraege A."/>
            <person name="Thomma B."/>
        </authorList>
    </citation>
    <scope>NUCLEOTIDE SEQUENCE [LARGE SCALE GENOMIC DNA]</scope>
</reference>
<dbReference type="Proteomes" id="UP001497392">
    <property type="component" value="Unassembled WGS sequence"/>
</dbReference>
<evidence type="ECO:0000313" key="3">
    <source>
        <dbReference type="EMBL" id="CAL5230085.1"/>
    </source>
</evidence>
<feature type="compositionally biased region" description="Polar residues" evidence="1">
    <location>
        <begin position="79"/>
        <end position="94"/>
    </location>
</feature>
<dbReference type="EMBL" id="CAXHTA020000021">
    <property type="protein sequence ID" value="CAL5230085.1"/>
    <property type="molecule type" value="Genomic_DNA"/>
</dbReference>
<keyword evidence="2" id="KW-1133">Transmembrane helix</keyword>
<evidence type="ECO:0000313" key="4">
    <source>
        <dbReference type="Proteomes" id="UP001497392"/>
    </source>
</evidence>
<keyword evidence="2" id="KW-0812">Transmembrane</keyword>
<evidence type="ECO:0000256" key="2">
    <source>
        <dbReference type="SAM" id="Phobius"/>
    </source>
</evidence>
<evidence type="ECO:0000256" key="1">
    <source>
        <dbReference type="SAM" id="MobiDB-lite"/>
    </source>
</evidence>
<feature type="region of interest" description="Disordered" evidence="1">
    <location>
        <begin position="79"/>
        <end position="107"/>
    </location>
</feature>
<name>A0ABP1GFJ2_9CHLO</name>
<sequence>MATEAGAADWGFSKGAAAGIIIGAVIFGLLAGVATGFAVIRCYTIYTTINNGHHLRDLWGFRWMGRLQDRHQLRRQRQVTLENNQAEPLASDTTGGKPASEDDLLLT</sequence>
<feature type="transmembrane region" description="Helical" evidence="2">
    <location>
        <begin position="16"/>
        <end position="40"/>
    </location>
</feature>
<keyword evidence="2" id="KW-0472">Membrane</keyword>
<organism evidence="3 4">
    <name type="scientific">Coccomyxa viridis</name>
    <dbReference type="NCBI Taxonomy" id="1274662"/>
    <lineage>
        <taxon>Eukaryota</taxon>
        <taxon>Viridiplantae</taxon>
        <taxon>Chlorophyta</taxon>
        <taxon>core chlorophytes</taxon>
        <taxon>Trebouxiophyceae</taxon>
        <taxon>Trebouxiophyceae incertae sedis</taxon>
        <taxon>Coccomyxaceae</taxon>
        <taxon>Coccomyxa</taxon>
    </lineage>
</organism>
<comment type="caution">
    <text evidence="3">The sequence shown here is derived from an EMBL/GenBank/DDBJ whole genome shotgun (WGS) entry which is preliminary data.</text>
</comment>
<gene>
    <name evidence="3" type="primary">g13542</name>
    <name evidence="3" type="ORF">VP750_LOCUS11991</name>
</gene>
<accession>A0ABP1GFJ2</accession>
<protein>
    <submittedName>
        <fullName evidence="3">G13542 protein</fullName>
    </submittedName>
</protein>
<keyword evidence="4" id="KW-1185">Reference proteome</keyword>